<comment type="caution">
    <text evidence="6">The sequence shown here is derived from an EMBL/GenBank/DDBJ whole genome shotgun (WGS) entry which is preliminary data.</text>
</comment>
<dbReference type="CDD" id="cd04301">
    <property type="entry name" value="NAT_SF"/>
    <property type="match status" value="2"/>
</dbReference>
<dbReference type="InterPro" id="IPR050276">
    <property type="entry name" value="MshD_Acetyltransferase"/>
</dbReference>
<dbReference type="PANTHER" id="PTHR43617:SF31">
    <property type="entry name" value="MYCOTHIOL ACETYLTRANSFERASE"/>
    <property type="match status" value="1"/>
</dbReference>
<dbReference type="STRING" id="1073574.GOARA_056_00560"/>
<dbReference type="GO" id="GO:0035447">
    <property type="term" value="F:mycothiol synthase activity"/>
    <property type="evidence" value="ECO:0007669"/>
    <property type="project" value="UniProtKB-UniRule"/>
</dbReference>
<dbReference type="PIRSF" id="PIRSF021524">
    <property type="entry name" value="MSH_acetyltransferase"/>
    <property type="match status" value="1"/>
</dbReference>
<evidence type="ECO:0000256" key="3">
    <source>
        <dbReference type="ARBA" id="ARBA00023315"/>
    </source>
</evidence>
<evidence type="ECO:0000256" key="4">
    <source>
        <dbReference type="HAMAP-Rule" id="MF_01698"/>
    </source>
</evidence>
<dbReference type="RefSeq" id="WP_007322384.1">
    <property type="nucleotide sequence ID" value="NZ_BAEE01000056.1"/>
</dbReference>
<keyword evidence="1 4" id="KW-0808">Transferase</keyword>
<dbReference type="SUPFAM" id="SSF55729">
    <property type="entry name" value="Acyl-CoA N-acyltransferases (Nat)"/>
    <property type="match status" value="1"/>
</dbReference>
<keyword evidence="2 4" id="KW-0677">Repeat</keyword>
<proteinExistence type="inferred from homology"/>
<comment type="catalytic activity">
    <reaction evidence="4">
        <text>1D-myo-inositol 2-(L-cysteinylamino)-2-deoxy-alpha-D-glucopyranoside + acetyl-CoA = mycothiol + CoA + H(+)</text>
        <dbReference type="Rhea" id="RHEA:26172"/>
        <dbReference type="ChEBI" id="CHEBI:15378"/>
        <dbReference type="ChEBI" id="CHEBI:16768"/>
        <dbReference type="ChEBI" id="CHEBI:57287"/>
        <dbReference type="ChEBI" id="CHEBI:57288"/>
        <dbReference type="ChEBI" id="CHEBI:58887"/>
        <dbReference type="EC" id="2.3.1.189"/>
    </reaction>
</comment>
<dbReference type="Pfam" id="PF08445">
    <property type="entry name" value="FR47"/>
    <property type="match status" value="1"/>
</dbReference>
<dbReference type="EMBL" id="BAEE01000056">
    <property type="protein sequence ID" value="GAB10309.1"/>
    <property type="molecule type" value="Genomic_DNA"/>
</dbReference>
<dbReference type="HAMAP" id="MF_01698">
    <property type="entry name" value="MshD"/>
    <property type="match status" value="1"/>
</dbReference>
<dbReference type="AlphaFoldDB" id="G7H384"/>
<feature type="binding site" evidence="4">
    <location>
        <position position="36"/>
    </location>
    <ligand>
        <name>1D-myo-inositol 2-(L-cysteinylamino)-2-deoxy-alpha-D-glucopyranoside</name>
        <dbReference type="ChEBI" id="CHEBI:58887"/>
    </ligand>
</feature>
<gene>
    <name evidence="4 6" type="primary">mshD</name>
    <name evidence="6" type="ORF">GOARA_056_00560</name>
</gene>
<dbReference type="InterPro" id="IPR016181">
    <property type="entry name" value="Acyl_CoA_acyltransferase"/>
</dbReference>
<organism evidence="6 7">
    <name type="scientific">Gordonia araii NBRC 100433</name>
    <dbReference type="NCBI Taxonomy" id="1073574"/>
    <lineage>
        <taxon>Bacteria</taxon>
        <taxon>Bacillati</taxon>
        <taxon>Actinomycetota</taxon>
        <taxon>Actinomycetes</taxon>
        <taxon>Mycobacteriales</taxon>
        <taxon>Gordoniaceae</taxon>
        <taxon>Gordonia</taxon>
    </lineage>
</organism>
<dbReference type="InterPro" id="IPR000182">
    <property type="entry name" value="GNAT_dom"/>
</dbReference>
<dbReference type="Pfam" id="PF00583">
    <property type="entry name" value="Acetyltransf_1"/>
    <property type="match status" value="1"/>
</dbReference>
<evidence type="ECO:0000256" key="2">
    <source>
        <dbReference type="ARBA" id="ARBA00022737"/>
    </source>
</evidence>
<feature type="domain" description="N-acetyltransferase" evidence="5">
    <location>
        <begin position="155"/>
        <end position="303"/>
    </location>
</feature>
<dbReference type="InterPro" id="IPR013653">
    <property type="entry name" value="GCN5-like_dom"/>
</dbReference>
<feature type="binding site" evidence="4">
    <location>
        <position position="231"/>
    </location>
    <ligand>
        <name>1D-myo-inositol 2-(L-cysteinylamino)-2-deoxy-alpha-D-glucopyranoside</name>
        <dbReference type="ChEBI" id="CHEBI:58887"/>
    </ligand>
</feature>
<feature type="binding site" evidence="4">
    <location>
        <begin position="235"/>
        <end position="237"/>
    </location>
    <ligand>
        <name>acetyl-CoA</name>
        <dbReference type="ChEBI" id="CHEBI:57288"/>
        <label>2</label>
    </ligand>
</feature>
<feature type="binding site" evidence="4">
    <location>
        <begin position="273"/>
        <end position="278"/>
    </location>
    <ligand>
        <name>acetyl-CoA</name>
        <dbReference type="ChEBI" id="CHEBI:57288"/>
        <label>2</label>
    </ligand>
</feature>
<dbReference type="EC" id="2.3.1.189" evidence="4"/>
<evidence type="ECO:0000313" key="6">
    <source>
        <dbReference type="EMBL" id="GAB10309.1"/>
    </source>
</evidence>
<keyword evidence="3 4" id="KW-0012">Acyltransferase</keyword>
<dbReference type="NCBIfam" id="TIGR03448">
    <property type="entry name" value="mycothiol_MshD"/>
    <property type="match status" value="1"/>
</dbReference>
<feature type="binding site" evidence="4">
    <location>
        <position position="223"/>
    </location>
    <ligand>
        <name>1D-myo-inositol 2-(L-cysteinylamino)-2-deoxy-alpha-D-glucopyranoside</name>
        <dbReference type="ChEBI" id="CHEBI:58887"/>
    </ligand>
</feature>
<evidence type="ECO:0000256" key="1">
    <source>
        <dbReference type="ARBA" id="ARBA00022679"/>
    </source>
</evidence>
<name>G7H384_9ACTN</name>
<dbReference type="InterPro" id="IPR017813">
    <property type="entry name" value="Mycothiol_AcTrfase"/>
</dbReference>
<dbReference type="Proteomes" id="UP000035088">
    <property type="component" value="Unassembled WGS sequence"/>
</dbReference>
<feature type="binding site" evidence="4">
    <location>
        <position position="182"/>
    </location>
    <ligand>
        <name>1D-myo-inositol 2-(L-cysteinylamino)-2-deoxy-alpha-D-glucopyranoside</name>
        <dbReference type="ChEBI" id="CHEBI:58887"/>
    </ligand>
</feature>
<comment type="caution">
    <text evidence="4">Lacks conserved residue(s) required for the propagation of feature annotation.</text>
</comment>
<reference evidence="6 7" key="1">
    <citation type="submission" date="2011-11" db="EMBL/GenBank/DDBJ databases">
        <title>Whole genome shotgun sequence of Gordonia araii NBRC 100433.</title>
        <authorList>
            <person name="Yoshida Y."/>
            <person name="Hosoyama A."/>
            <person name="Tsuchikane K."/>
            <person name="Katsumata H."/>
            <person name="Yamazaki S."/>
            <person name="Fujita N."/>
        </authorList>
    </citation>
    <scope>NUCLEOTIDE SEQUENCE [LARGE SCALE GENOMIC DNA]</scope>
    <source>
        <strain evidence="6 7">NBRC 100433</strain>
    </source>
</reference>
<evidence type="ECO:0000313" key="7">
    <source>
        <dbReference type="Proteomes" id="UP000035088"/>
    </source>
</evidence>
<dbReference type="OrthoDB" id="3208058at2"/>
<evidence type="ECO:0000259" key="5">
    <source>
        <dbReference type="PROSITE" id="PS51186"/>
    </source>
</evidence>
<comment type="function">
    <text evidence="4">Catalyzes the transfer of acetyl from acetyl-CoA to desacetylmycothiol (Cys-GlcN-Ins) to form mycothiol.</text>
</comment>
<protein>
    <recommendedName>
        <fullName evidence="4">Mycothiol acetyltransferase</fullName>
        <shortName evidence="4">MSH acetyltransferase</shortName>
        <ecNumber evidence="4">2.3.1.189</ecNumber>
    </recommendedName>
    <alternativeName>
        <fullName evidence="4">Mycothiol synthase</fullName>
    </alternativeName>
</protein>
<feature type="binding site" evidence="4">
    <location>
        <begin position="79"/>
        <end position="81"/>
    </location>
    <ligand>
        <name>acetyl-CoA</name>
        <dbReference type="ChEBI" id="CHEBI:57288"/>
        <label>1</label>
    </ligand>
</feature>
<comment type="similarity">
    <text evidence="4">Belongs to the acetyltransferase family. MshD subfamily.</text>
</comment>
<comment type="subunit">
    <text evidence="4">Monomer.</text>
</comment>
<dbReference type="Gene3D" id="3.40.630.30">
    <property type="match status" value="1"/>
</dbReference>
<feature type="binding site" evidence="4">
    <location>
        <position position="268"/>
    </location>
    <ligand>
        <name>1D-myo-inositol 2-(L-cysteinylamino)-2-deoxy-alpha-D-glucopyranoside</name>
        <dbReference type="ChEBI" id="CHEBI:58887"/>
    </ligand>
</feature>
<dbReference type="GO" id="GO:0008999">
    <property type="term" value="F:protein-N-terminal-alanine acetyltransferase activity"/>
    <property type="evidence" value="ECO:0007669"/>
    <property type="project" value="TreeGrafter"/>
</dbReference>
<sequence>MTDIAAQRALSDDEQRAVRAIVAAAQAVDGVEPLGEAPMSALGSTAPAVTHLLAVADGEIRGYASVLPGRDGEPAMAEAVVVPAAREHGIGTELIRRALATADGSCRVWAHGDLPAARAVAAHLGLVPRRELLQLRRDVGPGAAPLPPLPARSDVVLRTYEGTADDAEILRVNNAAFDWHPEQGGWTVDQIAERTGAGWFDPAGVFVAVDAGSQRLLGFHWTKVHGPDLGEVYIVGVDPDAQGRGLGNHLTLAGLHYLAERVPTVNLYVEGDNTAALRTYEGLGFERYRADVAYGRSGEGNEG</sequence>
<dbReference type="GO" id="GO:0010125">
    <property type="term" value="P:mycothiol biosynthetic process"/>
    <property type="evidence" value="ECO:0007669"/>
    <property type="project" value="UniProtKB-UniRule"/>
</dbReference>
<dbReference type="PROSITE" id="PS51186">
    <property type="entry name" value="GNAT"/>
    <property type="match status" value="2"/>
</dbReference>
<dbReference type="PANTHER" id="PTHR43617">
    <property type="entry name" value="L-AMINO ACID N-ACETYLTRANSFERASE"/>
    <property type="match status" value="1"/>
</dbReference>
<accession>G7H384</accession>
<feature type="domain" description="N-acetyltransferase" evidence="5">
    <location>
        <begin position="5"/>
        <end position="147"/>
    </location>
</feature>
<keyword evidence="7" id="KW-1185">Reference proteome</keyword>